<dbReference type="AlphaFoldDB" id="A0A7C9BJ09"/>
<name>A0A7C9BJ09_9BACT</name>
<dbReference type="SUPFAM" id="SSF81301">
    <property type="entry name" value="Nucleotidyltransferase"/>
    <property type="match status" value="1"/>
</dbReference>
<dbReference type="Gene3D" id="3.30.460.10">
    <property type="entry name" value="Beta Polymerase, domain 2"/>
    <property type="match status" value="1"/>
</dbReference>
<accession>A0A7C9BJ09</accession>
<dbReference type="InterPro" id="IPR007344">
    <property type="entry name" value="GrpB/CoaE"/>
</dbReference>
<dbReference type="PANTHER" id="PTHR34822">
    <property type="entry name" value="GRPB DOMAIN PROTEIN (AFU_ORTHOLOGUE AFUA_1G01530)"/>
    <property type="match status" value="1"/>
</dbReference>
<dbReference type="InterPro" id="IPR043519">
    <property type="entry name" value="NT_sf"/>
</dbReference>
<dbReference type="Proteomes" id="UP000479293">
    <property type="component" value="Unassembled WGS sequence"/>
</dbReference>
<gene>
    <name evidence="1" type="ORF">GBK04_28885</name>
</gene>
<reference evidence="1 2" key="1">
    <citation type="submission" date="2019-10" db="EMBL/GenBank/DDBJ databases">
        <title>Draft Genome Sequence of Cytophagaceae sp. SJW1-29.</title>
        <authorList>
            <person name="Choi A."/>
        </authorList>
    </citation>
    <scope>NUCLEOTIDE SEQUENCE [LARGE SCALE GENOMIC DNA]</scope>
    <source>
        <strain evidence="1 2">SJW1-29</strain>
    </source>
</reference>
<dbReference type="Pfam" id="PF04229">
    <property type="entry name" value="GrpB"/>
    <property type="match status" value="1"/>
</dbReference>
<dbReference type="EMBL" id="WHLY01000004">
    <property type="protein sequence ID" value="MPR37240.1"/>
    <property type="molecule type" value="Genomic_DNA"/>
</dbReference>
<protein>
    <recommendedName>
        <fullName evidence="3">GrpB family protein</fullName>
    </recommendedName>
</protein>
<organism evidence="1 2">
    <name type="scientific">Salmonirosea aquatica</name>
    <dbReference type="NCBI Taxonomy" id="2654236"/>
    <lineage>
        <taxon>Bacteria</taxon>
        <taxon>Pseudomonadati</taxon>
        <taxon>Bacteroidota</taxon>
        <taxon>Cytophagia</taxon>
        <taxon>Cytophagales</taxon>
        <taxon>Spirosomataceae</taxon>
        <taxon>Salmonirosea</taxon>
    </lineage>
</organism>
<dbReference type="PANTHER" id="PTHR34822:SF1">
    <property type="entry name" value="GRPB FAMILY PROTEIN"/>
    <property type="match status" value="1"/>
</dbReference>
<sequence length="87" mass="9984">MILQNYSSSWIDDFKNIKSEIDIALIGIFYTIEHVGSTPVPNLDLKPIIDIDIIYSIQVDLIIIELGLKTIGYYHNENQGIEDRDVF</sequence>
<evidence type="ECO:0000313" key="2">
    <source>
        <dbReference type="Proteomes" id="UP000479293"/>
    </source>
</evidence>
<evidence type="ECO:0008006" key="3">
    <source>
        <dbReference type="Google" id="ProtNLM"/>
    </source>
</evidence>
<comment type="caution">
    <text evidence="1">The sequence shown here is derived from an EMBL/GenBank/DDBJ whole genome shotgun (WGS) entry which is preliminary data.</text>
</comment>
<proteinExistence type="predicted"/>
<evidence type="ECO:0000313" key="1">
    <source>
        <dbReference type="EMBL" id="MPR37240.1"/>
    </source>
</evidence>
<keyword evidence="2" id="KW-1185">Reference proteome</keyword>